<keyword evidence="4" id="KW-0206">Cytoskeleton</keyword>
<reference evidence="9 10" key="1">
    <citation type="submission" date="2024-05" db="EMBL/GenBank/DDBJ databases">
        <authorList>
            <person name="Wallberg A."/>
        </authorList>
    </citation>
    <scope>NUCLEOTIDE SEQUENCE [LARGE SCALE GENOMIC DNA]</scope>
</reference>
<feature type="coiled-coil region" evidence="7">
    <location>
        <begin position="402"/>
        <end position="429"/>
    </location>
</feature>
<dbReference type="GO" id="GO:0005874">
    <property type="term" value="C:microtubule"/>
    <property type="evidence" value="ECO:0007669"/>
    <property type="project" value="UniProtKB-KW"/>
</dbReference>
<feature type="non-terminal residue" evidence="9">
    <location>
        <position position="990"/>
    </location>
</feature>
<comment type="subcellular location">
    <subcellularLocation>
        <location evidence="1">Cytoplasm</location>
        <location evidence="1">Cytoskeleton</location>
    </subcellularLocation>
</comment>
<dbReference type="PROSITE" id="PS50067">
    <property type="entry name" value="KINESIN_MOTOR_2"/>
    <property type="match status" value="1"/>
</dbReference>
<comment type="similarity">
    <text evidence="5 6">Belongs to the TRAFAC class myosin-kinesin ATPase superfamily. Kinesin family.</text>
</comment>
<dbReference type="GO" id="GO:0008017">
    <property type="term" value="F:microtubule binding"/>
    <property type="evidence" value="ECO:0007669"/>
    <property type="project" value="InterPro"/>
</dbReference>
<feature type="coiled-coil region" evidence="7">
    <location>
        <begin position="299"/>
        <end position="326"/>
    </location>
</feature>
<accession>A0AAV2RI88</accession>
<evidence type="ECO:0000256" key="1">
    <source>
        <dbReference type="ARBA" id="ARBA00004245"/>
    </source>
</evidence>
<dbReference type="InterPro" id="IPR019821">
    <property type="entry name" value="Kinesin_motor_CS"/>
</dbReference>
<dbReference type="Proteomes" id="UP001497623">
    <property type="component" value="Unassembled WGS sequence"/>
</dbReference>
<keyword evidence="6" id="KW-0493">Microtubule</keyword>
<keyword evidence="3 5" id="KW-0067">ATP-binding</keyword>
<keyword evidence="4" id="KW-0963">Cytoplasm</keyword>
<keyword evidence="5 6" id="KW-0505">Motor protein</keyword>
<keyword evidence="10" id="KW-1185">Reference proteome</keyword>
<dbReference type="PRINTS" id="PR00380">
    <property type="entry name" value="KINESINHEAVY"/>
</dbReference>
<dbReference type="InterPro" id="IPR036961">
    <property type="entry name" value="Kinesin_motor_dom_sf"/>
</dbReference>
<evidence type="ECO:0000256" key="2">
    <source>
        <dbReference type="ARBA" id="ARBA00022741"/>
    </source>
</evidence>
<dbReference type="GO" id="GO:0003777">
    <property type="term" value="F:microtubule motor activity"/>
    <property type="evidence" value="ECO:0007669"/>
    <property type="project" value="InterPro"/>
</dbReference>
<name>A0AAV2RI88_MEGNR</name>
<dbReference type="EMBL" id="CAXKWB010022797">
    <property type="protein sequence ID" value="CAL4124624.1"/>
    <property type="molecule type" value="Genomic_DNA"/>
</dbReference>
<feature type="binding site" evidence="5">
    <location>
        <begin position="716"/>
        <end position="723"/>
    </location>
    <ligand>
        <name>ATP</name>
        <dbReference type="ChEBI" id="CHEBI:30616"/>
    </ligand>
</feature>
<dbReference type="SUPFAM" id="SSF52540">
    <property type="entry name" value="P-loop containing nucleoside triphosphate hydrolases"/>
    <property type="match status" value="1"/>
</dbReference>
<evidence type="ECO:0000256" key="3">
    <source>
        <dbReference type="ARBA" id="ARBA00022840"/>
    </source>
</evidence>
<evidence type="ECO:0000259" key="8">
    <source>
        <dbReference type="PROSITE" id="PS50067"/>
    </source>
</evidence>
<dbReference type="InterPro" id="IPR001752">
    <property type="entry name" value="Kinesin_motor_dom"/>
</dbReference>
<dbReference type="PROSITE" id="PS00411">
    <property type="entry name" value="KINESIN_MOTOR_1"/>
    <property type="match status" value="1"/>
</dbReference>
<dbReference type="Gene3D" id="3.40.850.10">
    <property type="entry name" value="Kinesin motor domain"/>
    <property type="match status" value="1"/>
</dbReference>
<evidence type="ECO:0000256" key="7">
    <source>
        <dbReference type="SAM" id="Coils"/>
    </source>
</evidence>
<protein>
    <recommendedName>
        <fullName evidence="6">Kinesin-like protein</fullName>
    </recommendedName>
</protein>
<dbReference type="InterPro" id="IPR027640">
    <property type="entry name" value="Kinesin-like_fam"/>
</dbReference>
<dbReference type="FunFam" id="3.40.850.10:FF:000113">
    <property type="entry name" value="Kinesin-like protein"/>
    <property type="match status" value="1"/>
</dbReference>
<keyword evidence="7" id="KW-0175">Coiled coil</keyword>
<dbReference type="GO" id="GO:0005524">
    <property type="term" value="F:ATP binding"/>
    <property type="evidence" value="ECO:0007669"/>
    <property type="project" value="UniProtKB-UniRule"/>
</dbReference>
<dbReference type="GO" id="GO:0007018">
    <property type="term" value="P:microtubule-based movement"/>
    <property type="evidence" value="ECO:0007669"/>
    <property type="project" value="InterPro"/>
</dbReference>
<gene>
    <name evidence="9" type="ORF">MNOR_LOCUS24661</name>
</gene>
<sequence length="990" mass="111852">MFPLDDSLGIFCVKEDIYPLKHAASFFLDETAPQPKNYVPNMDSGSVLTEAFSILLDTVYEALRAPALVLAVCRHGAPGLDSSQQKSDYHPAESDSKLVESGYFAEESGYFAEESDNHFMESNFPLVGSDYPLVESGYPFVKSDYPVLRTEQVLVKSDFALVRSDYPIVESDSPLEKTNFPLVGSSNPLVGSDYPLLNSVNLPISNTMTLEFEYLYSHQDRYLQAIKEELDEEDETDTFHDSGTSGHEPDSLEAIQTLVTGDTTGTMVEGRSSFPTNTQTAGGRPSDAAVLLHLERCAHRQTRRDLQELKEAHESLQEQLSQRAIKLDNINRRSVGSDLESLHIENETELNSLESLNSLASSDRLVDELKVREMTISQLRTRVLQLQKDRLDKMPLDYAKELQRLNNTVLELEKNRDELTVQNYNLKSQLTEVTNNINDPAATYQVNKDSLKENGKIEGQNLKDIDDPDVVKILRKATYKVTNDNAKIRQLYNEFNTKEEEYKKKINILETELRNLQNASSEQHDREIRDLENRLEGLHCKLEASEKYAITRDEEFNMLKLDIETLNEENKRLKDKFNEFVALQEEHGAMETRTLGLEDDLTRLTEENRILAQDFNRERVLRKKYYNLIEEMKGKIRVFCRVRPLSDLELRRGGDEVVTEVEDEYSLNLNTVRGTKAFLFDRVFQHHEDQNTVFQDTHALIRSSMDGYNVTIMAYGQTGSGKTYTMLGTENNPGIAPRAFTRLFQLIEEDCNRHEVQVSTYMMELYNDKLIDLLKPNGANESDRLEIKRDKKGIVHVAGAIIRNVQSAGELSNVFNEGLANRHTAATLMNVESSRSHLLIAICLTVTSRQTGNVLRGKLTLVDLAGSERVSKSGASAEQLREANSINKSLSALGDVISALSSEASFVPYRNSKLTMLLQDSLGGNAKTLVFVNASPSAYNVDETLTSLMYASRIKQITNTVNKNSDNKEISRLKAVINKLRKGDDQDDNT</sequence>
<dbReference type="PANTHER" id="PTHR47972">
    <property type="entry name" value="KINESIN-LIKE PROTEIN KLP-3"/>
    <property type="match status" value="1"/>
</dbReference>
<dbReference type="SMART" id="SM00129">
    <property type="entry name" value="KISc"/>
    <property type="match status" value="1"/>
</dbReference>
<dbReference type="PANTHER" id="PTHR47972:SF16">
    <property type="entry name" value="KINESIN-LIKE PROTEIN"/>
    <property type="match status" value="1"/>
</dbReference>
<feature type="coiled-coil region" evidence="7">
    <location>
        <begin position="492"/>
        <end position="586"/>
    </location>
</feature>
<evidence type="ECO:0000313" key="9">
    <source>
        <dbReference type="EMBL" id="CAL4124624.1"/>
    </source>
</evidence>
<keyword evidence="2 5" id="KW-0547">Nucleotide-binding</keyword>
<evidence type="ECO:0000256" key="5">
    <source>
        <dbReference type="PROSITE-ProRule" id="PRU00283"/>
    </source>
</evidence>
<feature type="domain" description="Kinesin motor" evidence="8">
    <location>
        <begin position="635"/>
        <end position="957"/>
    </location>
</feature>
<dbReference type="InterPro" id="IPR027417">
    <property type="entry name" value="P-loop_NTPase"/>
</dbReference>
<comment type="caution">
    <text evidence="9">The sequence shown here is derived from an EMBL/GenBank/DDBJ whole genome shotgun (WGS) entry which is preliminary data.</text>
</comment>
<evidence type="ECO:0000256" key="4">
    <source>
        <dbReference type="ARBA" id="ARBA00023212"/>
    </source>
</evidence>
<dbReference type="AlphaFoldDB" id="A0AAV2RI88"/>
<evidence type="ECO:0000313" key="10">
    <source>
        <dbReference type="Proteomes" id="UP001497623"/>
    </source>
</evidence>
<evidence type="ECO:0000256" key="6">
    <source>
        <dbReference type="RuleBase" id="RU000394"/>
    </source>
</evidence>
<organism evidence="9 10">
    <name type="scientific">Meganyctiphanes norvegica</name>
    <name type="common">Northern krill</name>
    <name type="synonym">Thysanopoda norvegica</name>
    <dbReference type="NCBI Taxonomy" id="48144"/>
    <lineage>
        <taxon>Eukaryota</taxon>
        <taxon>Metazoa</taxon>
        <taxon>Ecdysozoa</taxon>
        <taxon>Arthropoda</taxon>
        <taxon>Crustacea</taxon>
        <taxon>Multicrustacea</taxon>
        <taxon>Malacostraca</taxon>
        <taxon>Eumalacostraca</taxon>
        <taxon>Eucarida</taxon>
        <taxon>Euphausiacea</taxon>
        <taxon>Euphausiidae</taxon>
        <taxon>Meganyctiphanes</taxon>
    </lineage>
</organism>
<dbReference type="Pfam" id="PF00225">
    <property type="entry name" value="Kinesin"/>
    <property type="match status" value="1"/>
</dbReference>
<proteinExistence type="inferred from homology"/>